<evidence type="ECO:0000313" key="2">
    <source>
        <dbReference type="Proteomes" id="UP001151760"/>
    </source>
</evidence>
<reference evidence="1" key="1">
    <citation type="journal article" date="2022" name="Int. J. Mol. Sci.">
        <title>Draft Genome of Tanacetum Coccineum: Genomic Comparison of Closely Related Tanacetum-Family Plants.</title>
        <authorList>
            <person name="Yamashiro T."/>
            <person name="Shiraishi A."/>
            <person name="Nakayama K."/>
            <person name="Satake H."/>
        </authorList>
    </citation>
    <scope>NUCLEOTIDE SEQUENCE</scope>
</reference>
<organism evidence="1 2">
    <name type="scientific">Tanacetum coccineum</name>
    <dbReference type="NCBI Taxonomy" id="301880"/>
    <lineage>
        <taxon>Eukaryota</taxon>
        <taxon>Viridiplantae</taxon>
        <taxon>Streptophyta</taxon>
        <taxon>Embryophyta</taxon>
        <taxon>Tracheophyta</taxon>
        <taxon>Spermatophyta</taxon>
        <taxon>Magnoliopsida</taxon>
        <taxon>eudicotyledons</taxon>
        <taxon>Gunneridae</taxon>
        <taxon>Pentapetalae</taxon>
        <taxon>asterids</taxon>
        <taxon>campanulids</taxon>
        <taxon>Asterales</taxon>
        <taxon>Asteraceae</taxon>
        <taxon>Asteroideae</taxon>
        <taxon>Anthemideae</taxon>
        <taxon>Anthemidinae</taxon>
        <taxon>Tanacetum</taxon>
    </lineage>
</organism>
<accession>A0ABQ5CJF6</accession>
<dbReference type="EMBL" id="BQNB010014329">
    <property type="protein sequence ID" value="GJT26875.1"/>
    <property type="molecule type" value="Genomic_DNA"/>
</dbReference>
<dbReference type="Proteomes" id="UP001151760">
    <property type="component" value="Unassembled WGS sequence"/>
</dbReference>
<reference evidence="1" key="2">
    <citation type="submission" date="2022-01" db="EMBL/GenBank/DDBJ databases">
        <authorList>
            <person name="Yamashiro T."/>
            <person name="Shiraishi A."/>
            <person name="Satake H."/>
            <person name="Nakayama K."/>
        </authorList>
    </citation>
    <scope>NUCLEOTIDE SEQUENCE</scope>
</reference>
<gene>
    <name evidence="1" type="ORF">Tco_0907150</name>
</gene>
<protein>
    <submittedName>
        <fullName evidence="1">Uncharacterized protein</fullName>
    </submittedName>
</protein>
<comment type="caution">
    <text evidence="1">The sequence shown here is derived from an EMBL/GenBank/DDBJ whole genome shotgun (WGS) entry which is preliminary data.</text>
</comment>
<evidence type="ECO:0000313" key="1">
    <source>
        <dbReference type="EMBL" id="GJT26875.1"/>
    </source>
</evidence>
<proteinExistence type="predicted"/>
<keyword evidence="2" id="KW-1185">Reference proteome</keyword>
<name>A0ABQ5CJF6_9ASTR</name>
<sequence length="80" mass="8701">MTGAITGGGDVNSLMTWINIPTPVCHYAEATSPCSLSLFRARLLVSTLCLILNHVVDERFMDHFPLIVSSQVKEGPLVES</sequence>